<gene>
    <name evidence="1" type="ORF">DFR56_101511</name>
</gene>
<dbReference type="AlphaFoldDB" id="A0A2V3WPF3"/>
<dbReference type="Gene3D" id="6.20.20.10">
    <property type="match status" value="1"/>
</dbReference>
<dbReference type="OrthoDB" id="2973841at2"/>
<accession>A0A2V3WPF3</accession>
<dbReference type="InterPro" id="IPR036410">
    <property type="entry name" value="HSP_DnaJ_Cys-rich_dom_sf"/>
</dbReference>
<reference evidence="1 2" key="1">
    <citation type="submission" date="2018-05" db="EMBL/GenBank/DDBJ databases">
        <title>Genomic Encyclopedia of Type Strains, Phase IV (KMG-IV): sequencing the most valuable type-strain genomes for metagenomic binning, comparative biology and taxonomic classification.</title>
        <authorList>
            <person name="Goeker M."/>
        </authorList>
    </citation>
    <scope>NUCLEOTIDE SEQUENCE [LARGE SCALE GENOMIC DNA]</scope>
    <source>
        <strain evidence="1 2">DSM 28556</strain>
    </source>
</reference>
<sequence>MAEDICKACHGSGMQADDEGWQYQCSVCHGTGEIIDKDEARIMAVDENNRLLD</sequence>
<protein>
    <submittedName>
        <fullName evidence="1">Uncharacterized protein</fullName>
    </submittedName>
</protein>
<dbReference type="Proteomes" id="UP000247978">
    <property type="component" value="Unassembled WGS sequence"/>
</dbReference>
<dbReference type="EMBL" id="QJJQ01000001">
    <property type="protein sequence ID" value="PXW90599.1"/>
    <property type="molecule type" value="Genomic_DNA"/>
</dbReference>
<evidence type="ECO:0000313" key="2">
    <source>
        <dbReference type="Proteomes" id="UP000247978"/>
    </source>
</evidence>
<dbReference type="SUPFAM" id="SSF57938">
    <property type="entry name" value="DnaJ/Hsp40 cysteine-rich domain"/>
    <property type="match status" value="1"/>
</dbReference>
<keyword evidence="2" id="KW-1185">Reference proteome</keyword>
<dbReference type="RefSeq" id="WP_158525474.1">
    <property type="nucleotide sequence ID" value="NZ_JADIJL010000001.1"/>
</dbReference>
<organism evidence="1 2">
    <name type="scientific">Pseudogracilibacillus auburnensis</name>
    <dbReference type="NCBI Taxonomy" id="1494959"/>
    <lineage>
        <taxon>Bacteria</taxon>
        <taxon>Bacillati</taxon>
        <taxon>Bacillota</taxon>
        <taxon>Bacilli</taxon>
        <taxon>Bacillales</taxon>
        <taxon>Bacillaceae</taxon>
        <taxon>Pseudogracilibacillus</taxon>
    </lineage>
</organism>
<name>A0A2V3WPF3_9BACI</name>
<evidence type="ECO:0000313" key="1">
    <source>
        <dbReference type="EMBL" id="PXW90599.1"/>
    </source>
</evidence>
<proteinExistence type="predicted"/>
<comment type="caution">
    <text evidence="1">The sequence shown here is derived from an EMBL/GenBank/DDBJ whole genome shotgun (WGS) entry which is preliminary data.</text>
</comment>